<evidence type="ECO:0000256" key="1">
    <source>
        <dbReference type="ARBA" id="ARBA00009809"/>
    </source>
</evidence>
<dbReference type="AlphaFoldDB" id="A0A401TAR8"/>
<dbReference type="Proteomes" id="UP000287033">
    <property type="component" value="Unassembled WGS sequence"/>
</dbReference>
<dbReference type="InterPro" id="IPR017853">
    <property type="entry name" value="GH"/>
</dbReference>
<protein>
    <recommendedName>
        <fullName evidence="2">Glycoside hydrolase 35 catalytic domain-containing protein</fullName>
    </recommendedName>
</protein>
<organism evidence="3 4">
    <name type="scientific">Chiloscyllium punctatum</name>
    <name type="common">Brownbanded bambooshark</name>
    <name type="synonym">Hemiscyllium punctatum</name>
    <dbReference type="NCBI Taxonomy" id="137246"/>
    <lineage>
        <taxon>Eukaryota</taxon>
        <taxon>Metazoa</taxon>
        <taxon>Chordata</taxon>
        <taxon>Craniata</taxon>
        <taxon>Vertebrata</taxon>
        <taxon>Chondrichthyes</taxon>
        <taxon>Elasmobranchii</taxon>
        <taxon>Galeomorphii</taxon>
        <taxon>Galeoidea</taxon>
        <taxon>Orectolobiformes</taxon>
        <taxon>Hemiscylliidae</taxon>
        <taxon>Chiloscyllium</taxon>
    </lineage>
</organism>
<dbReference type="GO" id="GO:0005975">
    <property type="term" value="P:carbohydrate metabolic process"/>
    <property type="evidence" value="ECO:0007669"/>
    <property type="project" value="InterPro"/>
</dbReference>
<evidence type="ECO:0000313" key="4">
    <source>
        <dbReference type="Proteomes" id="UP000287033"/>
    </source>
</evidence>
<dbReference type="SUPFAM" id="SSF51445">
    <property type="entry name" value="(Trans)glycosidases"/>
    <property type="match status" value="1"/>
</dbReference>
<feature type="non-terminal residue" evidence="3">
    <location>
        <position position="1"/>
    </location>
</feature>
<dbReference type="OMA" id="HDFRIAK"/>
<dbReference type="Pfam" id="PF01301">
    <property type="entry name" value="Glyco_hydro_35"/>
    <property type="match status" value="1"/>
</dbReference>
<feature type="domain" description="Glycoside hydrolase 35 catalytic" evidence="2">
    <location>
        <begin position="1"/>
        <end position="70"/>
    </location>
</feature>
<dbReference type="GO" id="GO:0004553">
    <property type="term" value="F:hydrolase activity, hydrolyzing O-glycosyl compounds"/>
    <property type="evidence" value="ECO:0007669"/>
    <property type="project" value="InterPro"/>
</dbReference>
<keyword evidence="4" id="KW-1185">Reference proteome</keyword>
<reference evidence="3 4" key="1">
    <citation type="journal article" date="2018" name="Nat. Ecol. Evol.">
        <title>Shark genomes provide insights into elasmobranch evolution and the origin of vertebrates.</title>
        <authorList>
            <person name="Hara Y"/>
            <person name="Yamaguchi K"/>
            <person name="Onimaru K"/>
            <person name="Kadota M"/>
            <person name="Koyanagi M"/>
            <person name="Keeley SD"/>
            <person name="Tatsumi K"/>
            <person name="Tanaka K"/>
            <person name="Motone F"/>
            <person name="Kageyama Y"/>
            <person name="Nozu R"/>
            <person name="Adachi N"/>
            <person name="Nishimura O"/>
            <person name="Nakagawa R"/>
            <person name="Tanegashima C"/>
            <person name="Kiyatake I"/>
            <person name="Matsumoto R"/>
            <person name="Murakumo K"/>
            <person name="Nishida K"/>
            <person name="Terakita A"/>
            <person name="Kuratani S"/>
            <person name="Sato K"/>
            <person name="Hyodo S Kuraku.S."/>
        </authorList>
    </citation>
    <scope>NUCLEOTIDE SEQUENCE [LARGE SCALE GENOMIC DNA]</scope>
</reference>
<proteinExistence type="inferred from homology"/>
<gene>
    <name evidence="3" type="ORF">chiPu_0023642</name>
</gene>
<comment type="similarity">
    <text evidence="1">Belongs to the glycosyl hydrolase 35 family.</text>
</comment>
<dbReference type="InterPro" id="IPR001944">
    <property type="entry name" value="Glycoside_Hdrlase_35"/>
</dbReference>
<name>A0A401TAR8_CHIPU</name>
<accession>A0A401TAR8</accession>
<comment type="caution">
    <text evidence="3">The sequence shown here is derived from an EMBL/GenBank/DDBJ whole genome shotgun (WGS) entry which is preliminary data.</text>
</comment>
<dbReference type="PANTHER" id="PTHR23421">
    <property type="entry name" value="BETA-GALACTOSIDASE RELATED"/>
    <property type="match status" value="1"/>
</dbReference>
<sequence length="70" mass="8008">YVAWNYHETNPGEYDFSKAKDIEYFLNLAQEIGLFVILRPGPYICAEWDLGGLPAWLLQNSTISLRSSDP</sequence>
<dbReference type="InterPro" id="IPR031330">
    <property type="entry name" value="Gly_Hdrlase_35_cat"/>
</dbReference>
<dbReference type="Gene3D" id="3.20.20.80">
    <property type="entry name" value="Glycosidases"/>
    <property type="match status" value="1"/>
</dbReference>
<evidence type="ECO:0000313" key="3">
    <source>
        <dbReference type="EMBL" id="GCC39717.1"/>
    </source>
</evidence>
<evidence type="ECO:0000259" key="2">
    <source>
        <dbReference type="Pfam" id="PF01301"/>
    </source>
</evidence>
<dbReference type="EMBL" id="BEZZ01024325">
    <property type="protein sequence ID" value="GCC39717.1"/>
    <property type="molecule type" value="Genomic_DNA"/>
</dbReference>
<feature type="non-terminal residue" evidence="3">
    <location>
        <position position="70"/>
    </location>
</feature>
<dbReference type="STRING" id="137246.A0A401TAR8"/>
<dbReference type="OrthoDB" id="1657402at2759"/>